<feature type="transmembrane region" description="Helical" evidence="5">
    <location>
        <begin position="172"/>
        <end position="190"/>
    </location>
</feature>
<accession>A0A2U1SY02</accession>
<dbReference type="InterPro" id="IPR053160">
    <property type="entry name" value="MFS_DHA3_Transporter"/>
</dbReference>
<evidence type="ECO:0000256" key="4">
    <source>
        <dbReference type="ARBA" id="ARBA00023136"/>
    </source>
</evidence>
<proteinExistence type="predicted"/>
<evidence type="ECO:0000256" key="2">
    <source>
        <dbReference type="ARBA" id="ARBA00022692"/>
    </source>
</evidence>
<dbReference type="EMBL" id="QEEX01000001">
    <property type="protein sequence ID" value="PWB96510.1"/>
    <property type="molecule type" value="Genomic_DNA"/>
</dbReference>
<feature type="transmembrane region" description="Helical" evidence="5">
    <location>
        <begin position="226"/>
        <end position="245"/>
    </location>
</feature>
<keyword evidence="2 5" id="KW-0812">Transmembrane</keyword>
<feature type="domain" description="Major facilitator superfamily (MFS) profile" evidence="6">
    <location>
        <begin position="1"/>
        <end position="405"/>
    </location>
</feature>
<keyword evidence="4 5" id="KW-0472">Membrane</keyword>
<dbReference type="InterPro" id="IPR020846">
    <property type="entry name" value="MFS_dom"/>
</dbReference>
<keyword evidence="3 5" id="KW-1133">Transmembrane helix</keyword>
<feature type="transmembrane region" description="Helical" evidence="5">
    <location>
        <begin position="45"/>
        <end position="66"/>
    </location>
</feature>
<organism evidence="7 8">
    <name type="scientific">Homoserinimonas hongtaonis</name>
    <dbReference type="NCBI Taxonomy" id="2079791"/>
    <lineage>
        <taxon>Bacteria</taxon>
        <taxon>Bacillati</taxon>
        <taxon>Actinomycetota</taxon>
        <taxon>Actinomycetes</taxon>
        <taxon>Micrococcales</taxon>
        <taxon>Microbacteriaceae</taxon>
        <taxon>Homoserinimonas</taxon>
    </lineage>
</organism>
<dbReference type="GO" id="GO:0022857">
    <property type="term" value="F:transmembrane transporter activity"/>
    <property type="evidence" value="ECO:0007669"/>
    <property type="project" value="InterPro"/>
</dbReference>
<feature type="transmembrane region" description="Helical" evidence="5">
    <location>
        <begin position="12"/>
        <end position="33"/>
    </location>
</feature>
<reference evidence="8" key="1">
    <citation type="submission" date="2018-04" db="EMBL/GenBank/DDBJ databases">
        <authorList>
            <person name="Liu S."/>
            <person name="Wang Z."/>
            <person name="Li J."/>
        </authorList>
    </citation>
    <scope>NUCLEOTIDE SEQUENCE [LARGE SCALE GENOMIC DNA]</scope>
    <source>
        <strain evidence="8">S1194</strain>
    </source>
</reference>
<evidence type="ECO:0000259" key="6">
    <source>
        <dbReference type="PROSITE" id="PS50850"/>
    </source>
</evidence>
<dbReference type="InterPro" id="IPR005829">
    <property type="entry name" value="Sugar_transporter_CS"/>
</dbReference>
<dbReference type="PROSITE" id="PS00216">
    <property type="entry name" value="SUGAR_TRANSPORT_1"/>
    <property type="match status" value="1"/>
</dbReference>
<protein>
    <submittedName>
        <fullName evidence="7">MFS transporter</fullName>
    </submittedName>
</protein>
<comment type="caution">
    <text evidence="7">The sequence shown here is derived from an EMBL/GenBank/DDBJ whole genome shotgun (WGS) entry which is preliminary data.</text>
</comment>
<comment type="subcellular location">
    <subcellularLocation>
        <location evidence="1">Cell membrane</location>
        <topology evidence="1">Multi-pass membrane protein</topology>
    </subcellularLocation>
</comment>
<dbReference type="InterPro" id="IPR036259">
    <property type="entry name" value="MFS_trans_sf"/>
</dbReference>
<dbReference type="Pfam" id="PF07690">
    <property type="entry name" value="MFS_1"/>
    <property type="match status" value="1"/>
</dbReference>
<dbReference type="InterPro" id="IPR011701">
    <property type="entry name" value="MFS"/>
</dbReference>
<evidence type="ECO:0000256" key="5">
    <source>
        <dbReference type="SAM" id="Phobius"/>
    </source>
</evidence>
<feature type="transmembrane region" description="Helical" evidence="5">
    <location>
        <begin position="73"/>
        <end position="93"/>
    </location>
</feature>
<evidence type="ECO:0000256" key="1">
    <source>
        <dbReference type="ARBA" id="ARBA00004651"/>
    </source>
</evidence>
<gene>
    <name evidence="7" type="ORF">DF220_00615</name>
</gene>
<feature type="transmembrane region" description="Helical" evidence="5">
    <location>
        <begin position="257"/>
        <end position="279"/>
    </location>
</feature>
<sequence>MNAAARRIQRVYLTLLLGNTLAASFIWGINTLFLLDAGLTNFEAFAANAFFTAGMVIFEIPTGVVADILGRKASYLLGTITLAATTFLYWMLWVWHAPFIWWAVVSVLLGLGFTFFSGAVEAWLVDALTHTGYTGAMEAVFGRGLVVTGIAMFAGSVLGGVVAQVTNLGVPFLLRAAVLVLMLVFAAFVMRDLGFTPDRSRGPIAATRHVLTQSIDHGLRKKSVRYLILSAPFASGVGIYAFYALQPYLLELFGDPSAYAIAGLAAAVLSLAQIAGGILAPRIRVLFRRRTTTVIAASIGSVVVLIALGLISVFWVAVVLLVLWGFVFAVAEPVRQAYLNDMIPSKQRATVLSFDSLFASLGGVVIQPGLGRAADVWSYGTSLVIGGVVELIGVPLMLASRRQNELADTARSEAERD</sequence>
<dbReference type="PROSITE" id="PS50850">
    <property type="entry name" value="MFS"/>
    <property type="match status" value="1"/>
</dbReference>
<dbReference type="PANTHER" id="PTHR23530">
    <property type="entry name" value="TRANSPORT PROTEIN-RELATED"/>
    <property type="match status" value="1"/>
</dbReference>
<feature type="transmembrane region" description="Helical" evidence="5">
    <location>
        <begin position="145"/>
        <end position="166"/>
    </location>
</feature>
<dbReference type="Proteomes" id="UP000244978">
    <property type="component" value="Unassembled WGS sequence"/>
</dbReference>
<dbReference type="Gene3D" id="1.20.1250.20">
    <property type="entry name" value="MFS general substrate transporter like domains"/>
    <property type="match status" value="1"/>
</dbReference>
<feature type="transmembrane region" description="Helical" evidence="5">
    <location>
        <begin position="376"/>
        <end position="398"/>
    </location>
</feature>
<evidence type="ECO:0000256" key="3">
    <source>
        <dbReference type="ARBA" id="ARBA00022989"/>
    </source>
</evidence>
<evidence type="ECO:0000313" key="8">
    <source>
        <dbReference type="Proteomes" id="UP000244978"/>
    </source>
</evidence>
<dbReference type="AlphaFoldDB" id="A0A2U1SY02"/>
<dbReference type="RefSeq" id="WP_108996695.1">
    <property type="nucleotide sequence ID" value="NZ_QEEX01000001.1"/>
</dbReference>
<feature type="transmembrane region" description="Helical" evidence="5">
    <location>
        <begin position="99"/>
        <end position="124"/>
    </location>
</feature>
<dbReference type="SUPFAM" id="SSF103473">
    <property type="entry name" value="MFS general substrate transporter"/>
    <property type="match status" value="1"/>
</dbReference>
<name>A0A2U1SY02_9MICO</name>
<evidence type="ECO:0000313" key="7">
    <source>
        <dbReference type="EMBL" id="PWB96510.1"/>
    </source>
</evidence>
<keyword evidence="8" id="KW-1185">Reference proteome</keyword>
<dbReference type="GO" id="GO:0005886">
    <property type="term" value="C:plasma membrane"/>
    <property type="evidence" value="ECO:0007669"/>
    <property type="project" value="UniProtKB-SubCell"/>
</dbReference>
<dbReference type="PANTHER" id="PTHR23530:SF1">
    <property type="entry name" value="PERMEASE, MAJOR FACILITATOR SUPERFAMILY-RELATED"/>
    <property type="match status" value="1"/>
</dbReference>